<reference evidence="1" key="1">
    <citation type="submission" date="2019-06" db="EMBL/GenBank/DDBJ databases">
        <authorList>
            <person name="Zheng W."/>
        </authorList>
    </citation>
    <scope>NUCLEOTIDE SEQUENCE</scope>
    <source>
        <strain evidence="1">QDHG01</strain>
    </source>
</reference>
<evidence type="ECO:0000313" key="1">
    <source>
        <dbReference type="EMBL" id="TNV73931.1"/>
    </source>
</evidence>
<dbReference type="EMBL" id="RRYP01017827">
    <property type="protein sequence ID" value="TNV73931.1"/>
    <property type="molecule type" value="Genomic_DNA"/>
</dbReference>
<evidence type="ECO:0000313" key="2">
    <source>
        <dbReference type="Proteomes" id="UP000785679"/>
    </source>
</evidence>
<gene>
    <name evidence="1" type="ORF">FGO68_gene13237</name>
</gene>
<accession>A0A8J8NG01</accession>
<dbReference type="Proteomes" id="UP000785679">
    <property type="component" value="Unassembled WGS sequence"/>
</dbReference>
<keyword evidence="2" id="KW-1185">Reference proteome</keyword>
<organism evidence="1 2">
    <name type="scientific">Halteria grandinella</name>
    <dbReference type="NCBI Taxonomy" id="5974"/>
    <lineage>
        <taxon>Eukaryota</taxon>
        <taxon>Sar</taxon>
        <taxon>Alveolata</taxon>
        <taxon>Ciliophora</taxon>
        <taxon>Intramacronucleata</taxon>
        <taxon>Spirotrichea</taxon>
        <taxon>Stichotrichia</taxon>
        <taxon>Sporadotrichida</taxon>
        <taxon>Halteriidae</taxon>
        <taxon>Halteria</taxon>
    </lineage>
</organism>
<proteinExistence type="predicted"/>
<comment type="caution">
    <text evidence="1">The sequence shown here is derived from an EMBL/GenBank/DDBJ whole genome shotgun (WGS) entry which is preliminary data.</text>
</comment>
<dbReference type="AlphaFoldDB" id="A0A8J8NG01"/>
<sequence length="71" mass="8639">MIPPRPNSPMHVLKRLQTGLEGCYQSQQLQLLDKIRKTQMQNAWYKFVQSHDFTKWQLYSEVANTIFWRRK</sequence>
<name>A0A8J8NG01_HALGN</name>
<protein>
    <submittedName>
        <fullName evidence="1">Uncharacterized protein</fullName>
    </submittedName>
</protein>